<evidence type="ECO:0000256" key="1">
    <source>
        <dbReference type="ARBA" id="ARBA00004651"/>
    </source>
</evidence>
<dbReference type="AlphaFoldDB" id="A0A316G1K4"/>
<evidence type="ECO:0000256" key="2">
    <source>
        <dbReference type="ARBA" id="ARBA00022475"/>
    </source>
</evidence>
<sequence length="409" mass="44240">MLFSLAESFRSALLAIKAHGFRSFLTTLGIIIGVASVIAVVSVVQGLSYSINAEFENLGTNTLTIRADTPFKEALKGKIARITLDDYQTISDNVTGIDSMTPTYQGFGRVREIKFGSQMEVSNVLGTTASYRQVNSLYIDQGRFITLDDDKKSRRVVVIGPSLIEKLNLPSQPLGQFIQIAGEWFKIVGVTVSKGELFGIDQDNIVIMPFSTIQSLIGRQTKPQITIQLSLSKNADTHQVVSTIRRLLRSNHNLSHEQIDDFKIQTPEQLKSSFTSIIDGITMVLGGIVSISLLVGGIGIMNIMLVSVTERTREIGICKAIGAKRHHILMQFLIEAVVLSLLGGLIGIALGFGLGVLASMVIPNFPPAAVPLWAILIAFGFSAGVGVVFGIIPAAKAANLKPIDALRYE</sequence>
<dbReference type="RefSeq" id="WP_210204808.1">
    <property type="nucleotide sequence ID" value="NZ_QGGU01000001.1"/>
</dbReference>
<dbReference type="Pfam" id="PF12704">
    <property type="entry name" value="MacB_PCD"/>
    <property type="match status" value="1"/>
</dbReference>
<accession>A0A316G1K4</accession>
<dbReference type="InterPro" id="IPR003838">
    <property type="entry name" value="ABC3_permease_C"/>
</dbReference>
<dbReference type="GO" id="GO:0022857">
    <property type="term" value="F:transmembrane transporter activity"/>
    <property type="evidence" value="ECO:0007669"/>
    <property type="project" value="TreeGrafter"/>
</dbReference>
<comment type="similarity">
    <text evidence="6">Belongs to the ABC-4 integral membrane protein family.</text>
</comment>
<keyword evidence="11" id="KW-1185">Reference proteome</keyword>
<dbReference type="Proteomes" id="UP000245790">
    <property type="component" value="Unassembled WGS sequence"/>
</dbReference>
<evidence type="ECO:0000256" key="5">
    <source>
        <dbReference type="ARBA" id="ARBA00023136"/>
    </source>
</evidence>
<evidence type="ECO:0000259" key="9">
    <source>
        <dbReference type="Pfam" id="PF12704"/>
    </source>
</evidence>
<dbReference type="Pfam" id="PF02687">
    <property type="entry name" value="FtsX"/>
    <property type="match status" value="1"/>
</dbReference>
<dbReference type="InterPro" id="IPR025857">
    <property type="entry name" value="MacB_PCD"/>
</dbReference>
<dbReference type="PANTHER" id="PTHR30572:SF4">
    <property type="entry name" value="ABC TRANSPORTER PERMEASE YTRF"/>
    <property type="match status" value="1"/>
</dbReference>
<proteinExistence type="inferred from homology"/>
<feature type="transmembrane region" description="Helical" evidence="7">
    <location>
        <begin position="329"/>
        <end position="362"/>
    </location>
</feature>
<reference evidence="10 11" key="1">
    <citation type="submission" date="2018-05" db="EMBL/GenBank/DDBJ databases">
        <title>Genomic Encyclopedia of Type Strains, Phase IV (KMG-IV): sequencing the most valuable type-strain genomes for metagenomic binning, comparative biology and taxonomic classification.</title>
        <authorList>
            <person name="Goeker M."/>
        </authorList>
    </citation>
    <scope>NUCLEOTIDE SEQUENCE [LARGE SCALE GENOMIC DNA]</scope>
    <source>
        <strain evidence="10 11">DSM 25350</strain>
    </source>
</reference>
<evidence type="ECO:0000313" key="11">
    <source>
        <dbReference type="Proteomes" id="UP000245790"/>
    </source>
</evidence>
<name>A0A316G1K4_9GAMM</name>
<feature type="domain" description="MacB-like periplasmic core" evidence="9">
    <location>
        <begin position="23"/>
        <end position="246"/>
    </location>
</feature>
<dbReference type="EMBL" id="QGGU01000001">
    <property type="protein sequence ID" value="PWK54503.1"/>
    <property type="molecule type" value="Genomic_DNA"/>
</dbReference>
<dbReference type="InterPro" id="IPR050250">
    <property type="entry name" value="Macrolide_Exporter_MacB"/>
</dbReference>
<feature type="transmembrane region" description="Helical" evidence="7">
    <location>
        <begin position="21"/>
        <end position="44"/>
    </location>
</feature>
<dbReference type="GO" id="GO:0005886">
    <property type="term" value="C:plasma membrane"/>
    <property type="evidence" value="ECO:0007669"/>
    <property type="project" value="UniProtKB-SubCell"/>
</dbReference>
<organism evidence="10 11">
    <name type="scientific">Pleionea mediterranea</name>
    <dbReference type="NCBI Taxonomy" id="523701"/>
    <lineage>
        <taxon>Bacteria</taxon>
        <taxon>Pseudomonadati</taxon>
        <taxon>Pseudomonadota</taxon>
        <taxon>Gammaproteobacteria</taxon>
        <taxon>Oceanospirillales</taxon>
        <taxon>Pleioneaceae</taxon>
        <taxon>Pleionea</taxon>
    </lineage>
</organism>
<evidence type="ECO:0000256" key="3">
    <source>
        <dbReference type="ARBA" id="ARBA00022692"/>
    </source>
</evidence>
<evidence type="ECO:0000259" key="8">
    <source>
        <dbReference type="Pfam" id="PF02687"/>
    </source>
</evidence>
<evidence type="ECO:0000256" key="6">
    <source>
        <dbReference type="ARBA" id="ARBA00038076"/>
    </source>
</evidence>
<keyword evidence="3 7" id="KW-0812">Transmembrane</keyword>
<evidence type="ECO:0000256" key="7">
    <source>
        <dbReference type="SAM" id="Phobius"/>
    </source>
</evidence>
<keyword evidence="2" id="KW-1003">Cell membrane</keyword>
<feature type="transmembrane region" description="Helical" evidence="7">
    <location>
        <begin position="368"/>
        <end position="392"/>
    </location>
</feature>
<evidence type="ECO:0000313" key="10">
    <source>
        <dbReference type="EMBL" id="PWK54503.1"/>
    </source>
</evidence>
<gene>
    <name evidence="10" type="ORF">C8D97_101357</name>
</gene>
<protein>
    <submittedName>
        <fullName evidence="10">Putative ABC transport system permease protein</fullName>
    </submittedName>
</protein>
<comment type="caution">
    <text evidence="10">The sequence shown here is derived from an EMBL/GenBank/DDBJ whole genome shotgun (WGS) entry which is preliminary data.</text>
</comment>
<evidence type="ECO:0000256" key="4">
    <source>
        <dbReference type="ARBA" id="ARBA00022989"/>
    </source>
</evidence>
<dbReference type="PANTHER" id="PTHR30572">
    <property type="entry name" value="MEMBRANE COMPONENT OF TRANSPORTER-RELATED"/>
    <property type="match status" value="1"/>
</dbReference>
<keyword evidence="4 7" id="KW-1133">Transmembrane helix</keyword>
<comment type="subcellular location">
    <subcellularLocation>
        <location evidence="1">Cell membrane</location>
        <topology evidence="1">Multi-pass membrane protein</topology>
    </subcellularLocation>
</comment>
<feature type="domain" description="ABC3 transporter permease C-terminal" evidence="8">
    <location>
        <begin position="288"/>
        <end position="402"/>
    </location>
</feature>
<keyword evidence="5 7" id="KW-0472">Membrane</keyword>
<feature type="transmembrane region" description="Helical" evidence="7">
    <location>
        <begin position="281"/>
        <end position="308"/>
    </location>
</feature>